<organism evidence="1 2">
    <name type="scientific">Mytilus coruscus</name>
    <name type="common">Sea mussel</name>
    <dbReference type="NCBI Taxonomy" id="42192"/>
    <lineage>
        <taxon>Eukaryota</taxon>
        <taxon>Metazoa</taxon>
        <taxon>Spiralia</taxon>
        <taxon>Lophotrochozoa</taxon>
        <taxon>Mollusca</taxon>
        <taxon>Bivalvia</taxon>
        <taxon>Autobranchia</taxon>
        <taxon>Pteriomorphia</taxon>
        <taxon>Mytilida</taxon>
        <taxon>Mytiloidea</taxon>
        <taxon>Mytilidae</taxon>
        <taxon>Mytilinae</taxon>
        <taxon>Mytilus</taxon>
    </lineage>
</organism>
<dbReference type="Proteomes" id="UP000507470">
    <property type="component" value="Unassembled WGS sequence"/>
</dbReference>
<reference evidence="1 2" key="1">
    <citation type="submission" date="2020-06" db="EMBL/GenBank/DDBJ databases">
        <authorList>
            <person name="Li R."/>
            <person name="Bekaert M."/>
        </authorList>
    </citation>
    <scope>NUCLEOTIDE SEQUENCE [LARGE SCALE GENOMIC DNA]</scope>
    <source>
        <strain evidence="2">wild</strain>
    </source>
</reference>
<evidence type="ECO:0000313" key="2">
    <source>
        <dbReference type="Proteomes" id="UP000507470"/>
    </source>
</evidence>
<name>A0A6J8BW07_MYTCO</name>
<keyword evidence="2" id="KW-1185">Reference proteome</keyword>
<proteinExistence type="predicted"/>
<dbReference type="OrthoDB" id="5989721at2759"/>
<accession>A0A6J8BW07</accession>
<dbReference type="AlphaFoldDB" id="A0A6J8BW07"/>
<dbReference type="PANTHER" id="PTHR46670:SF3">
    <property type="entry name" value="ENDONUCLEASE_EXONUCLEASE_PHOSPHATASE DOMAIN-CONTAINING PROTEIN"/>
    <property type="match status" value="1"/>
</dbReference>
<gene>
    <name evidence="1" type="ORF">MCOR_23123</name>
</gene>
<sequence length="347" mass="38904">MLQIPALTGNRYPQVNKYSQSGINLNNIVNLNSCDTHHVISSTTADTESTSNIMTFAGHRPVGAYTGKNSDRRITLASVNIIPNISDLIPKVTCSWPLYTADILATTESWLGSNVDEGVIQELVPSGYSIIHHSRSDSRGVGIALMFKGDNLRDPDAMRFYRSLEDRNLTQDVKDATHARGHTLDLVKTNKDIQILYVVPNVQRPNINDTQGNLVCDHFSVHATLACQEPKSMRKDISLRKCKEIDIMELKKDIVESFSCSEIDSSLGQLVENYRGNLTNIFDKHAPVTIKSVISRPNTEWYSDDLKAAKRDKRKAELLVNCYISPRKLTTLLKLRIAETITNNYLN</sequence>
<dbReference type="EMBL" id="CACVKT020004042">
    <property type="protein sequence ID" value="CAC5387842.1"/>
    <property type="molecule type" value="Genomic_DNA"/>
</dbReference>
<dbReference type="PANTHER" id="PTHR46670">
    <property type="entry name" value="ENDO/EXONUCLEASE/PHOSPHATASE DOMAIN-CONTAINING PROTEIN"/>
    <property type="match status" value="1"/>
</dbReference>
<evidence type="ECO:0000313" key="1">
    <source>
        <dbReference type="EMBL" id="CAC5387842.1"/>
    </source>
</evidence>
<evidence type="ECO:0008006" key="3">
    <source>
        <dbReference type="Google" id="ProtNLM"/>
    </source>
</evidence>
<protein>
    <recommendedName>
        <fullName evidence="3">Endonuclease/exonuclease/phosphatase domain-containing protein</fullName>
    </recommendedName>
</protein>